<evidence type="ECO:0000313" key="2">
    <source>
        <dbReference type="EMBL" id="CAJ0598885.1"/>
    </source>
</evidence>
<evidence type="ECO:0000256" key="1">
    <source>
        <dbReference type="SAM" id="MobiDB-lite"/>
    </source>
</evidence>
<gene>
    <name evidence="2" type="ORF">CYNAS_LOCUS10868</name>
</gene>
<dbReference type="EMBL" id="CATQJL010000223">
    <property type="protein sequence ID" value="CAJ0598885.1"/>
    <property type="molecule type" value="Genomic_DNA"/>
</dbReference>
<organism evidence="2 3">
    <name type="scientific">Cylicocyclus nassatus</name>
    <name type="common">Nematode worm</name>
    <dbReference type="NCBI Taxonomy" id="53992"/>
    <lineage>
        <taxon>Eukaryota</taxon>
        <taxon>Metazoa</taxon>
        <taxon>Ecdysozoa</taxon>
        <taxon>Nematoda</taxon>
        <taxon>Chromadorea</taxon>
        <taxon>Rhabditida</taxon>
        <taxon>Rhabditina</taxon>
        <taxon>Rhabditomorpha</taxon>
        <taxon>Strongyloidea</taxon>
        <taxon>Strongylidae</taxon>
        <taxon>Cylicocyclus</taxon>
    </lineage>
</organism>
<accession>A0AA36GV16</accession>
<dbReference type="Proteomes" id="UP001176961">
    <property type="component" value="Unassembled WGS sequence"/>
</dbReference>
<sequence>MAQLTPARTLQRWKDHAVLFKVHISFKEEIRFGPCRLVLKASATTRYSSLWQGGRDGTFIASESQLKRFGGGEAEPARVSRPGSHRHPDYPRPLPGGRTESHRPCVVLSIICKSPVLLASSSRRVPRMDSAERYGDTPTDI</sequence>
<comment type="caution">
    <text evidence="2">The sequence shown here is derived from an EMBL/GenBank/DDBJ whole genome shotgun (WGS) entry which is preliminary data.</text>
</comment>
<evidence type="ECO:0000313" key="3">
    <source>
        <dbReference type="Proteomes" id="UP001176961"/>
    </source>
</evidence>
<proteinExistence type="predicted"/>
<reference evidence="2" key="1">
    <citation type="submission" date="2023-07" db="EMBL/GenBank/DDBJ databases">
        <authorList>
            <consortium name="CYATHOMIX"/>
        </authorList>
    </citation>
    <scope>NUCLEOTIDE SEQUENCE</scope>
    <source>
        <strain evidence="2">N/A</strain>
    </source>
</reference>
<protein>
    <submittedName>
        <fullName evidence="2">Uncharacterized protein</fullName>
    </submittedName>
</protein>
<dbReference type="AlphaFoldDB" id="A0AA36GV16"/>
<feature type="region of interest" description="Disordered" evidence="1">
    <location>
        <begin position="68"/>
        <end position="99"/>
    </location>
</feature>
<name>A0AA36GV16_CYLNA</name>
<keyword evidence="3" id="KW-1185">Reference proteome</keyword>